<evidence type="ECO:0000259" key="1">
    <source>
        <dbReference type="PROSITE" id="PS50056"/>
    </source>
</evidence>
<feature type="domain" description="Tyrosine specific protein phosphatases" evidence="1">
    <location>
        <begin position="82"/>
        <end position="148"/>
    </location>
</feature>
<dbReference type="OrthoDB" id="5632at2759"/>
<keyword evidence="3" id="KW-1185">Reference proteome</keyword>
<dbReference type="InterPro" id="IPR050561">
    <property type="entry name" value="PTP"/>
</dbReference>
<dbReference type="PROSITE" id="PS50056">
    <property type="entry name" value="TYR_PHOSPHATASE_2"/>
    <property type="match status" value="1"/>
</dbReference>
<accession>A0A3M7RFE4</accession>
<gene>
    <name evidence="2" type="ORF">BpHYR1_054600</name>
</gene>
<keyword evidence="2" id="KW-0378">Hydrolase</keyword>
<protein>
    <submittedName>
        <fullName evidence="2">Tyrosine phosphatase type IVA 1</fullName>
        <ecNumber evidence="2">3.1.3.41</ecNumber>
    </submittedName>
</protein>
<organism evidence="2 3">
    <name type="scientific">Brachionus plicatilis</name>
    <name type="common">Marine rotifer</name>
    <name type="synonym">Brachionus muelleri</name>
    <dbReference type="NCBI Taxonomy" id="10195"/>
    <lineage>
        <taxon>Eukaryota</taxon>
        <taxon>Metazoa</taxon>
        <taxon>Spiralia</taxon>
        <taxon>Gnathifera</taxon>
        <taxon>Rotifera</taxon>
        <taxon>Eurotatoria</taxon>
        <taxon>Monogononta</taxon>
        <taxon>Pseudotrocha</taxon>
        <taxon>Ploima</taxon>
        <taxon>Brachionidae</taxon>
        <taxon>Brachionus</taxon>
    </lineage>
</organism>
<dbReference type="EMBL" id="REGN01003498">
    <property type="protein sequence ID" value="RNA22276.1"/>
    <property type="molecule type" value="Genomic_DNA"/>
</dbReference>
<name>A0A3M7RFE4_BRAPC</name>
<proteinExistence type="predicted"/>
<dbReference type="EC" id="3.1.3.41" evidence="2"/>
<sequence length="168" mass="19727">MQLNRYRKKENMDIKYQNMRFSIGEGPNYQNFEKYIEDLIKLNANVRVREPTYSREKLEPDNIKFIDAKFEIGQSPTPELREKLLNLLKEQFRQNPNTCVSIHSVSGLSRTPSMVAMALMELGISYEEVLDLIRSKRADALSLQELKFRSVKKSRRKIQKNLCTIIIL</sequence>
<evidence type="ECO:0000313" key="2">
    <source>
        <dbReference type="EMBL" id="RNA22276.1"/>
    </source>
</evidence>
<dbReference type="InterPro" id="IPR029021">
    <property type="entry name" value="Prot-tyrosine_phosphatase-like"/>
</dbReference>
<evidence type="ECO:0000313" key="3">
    <source>
        <dbReference type="Proteomes" id="UP000276133"/>
    </source>
</evidence>
<reference evidence="2 3" key="1">
    <citation type="journal article" date="2018" name="Sci. Rep.">
        <title>Genomic signatures of local adaptation to the degree of environmental predictability in rotifers.</title>
        <authorList>
            <person name="Franch-Gras L."/>
            <person name="Hahn C."/>
            <person name="Garcia-Roger E.M."/>
            <person name="Carmona M.J."/>
            <person name="Serra M."/>
            <person name="Gomez A."/>
        </authorList>
    </citation>
    <scope>NUCLEOTIDE SEQUENCE [LARGE SCALE GENOMIC DNA]</scope>
    <source>
        <strain evidence="2">HYR1</strain>
    </source>
</reference>
<comment type="caution">
    <text evidence="2">The sequence shown here is derived from an EMBL/GenBank/DDBJ whole genome shotgun (WGS) entry which is preliminary data.</text>
</comment>
<dbReference type="Proteomes" id="UP000276133">
    <property type="component" value="Unassembled WGS sequence"/>
</dbReference>
<dbReference type="InterPro" id="IPR000387">
    <property type="entry name" value="Tyr_Pase_dom"/>
</dbReference>
<dbReference type="STRING" id="10195.A0A3M7RFE4"/>
<dbReference type="GO" id="GO:0016787">
    <property type="term" value="F:hydrolase activity"/>
    <property type="evidence" value="ECO:0007669"/>
    <property type="project" value="UniProtKB-KW"/>
</dbReference>
<dbReference type="PANTHER" id="PTHR23339">
    <property type="entry name" value="TYROSINE SPECIFIC PROTEIN PHOSPHATASE AND DUAL SPECIFICITY PROTEIN PHOSPHATASE"/>
    <property type="match status" value="1"/>
</dbReference>
<dbReference type="SUPFAM" id="SSF52799">
    <property type="entry name" value="(Phosphotyrosine protein) phosphatases II"/>
    <property type="match status" value="1"/>
</dbReference>
<dbReference type="AlphaFoldDB" id="A0A3M7RFE4"/>
<dbReference type="Gene3D" id="3.90.190.10">
    <property type="entry name" value="Protein tyrosine phosphatase superfamily"/>
    <property type="match status" value="1"/>
</dbReference>